<organism evidence="3">
    <name type="scientific">Catovirus CTV1</name>
    <dbReference type="NCBI Taxonomy" id="1977631"/>
    <lineage>
        <taxon>Viruses</taxon>
        <taxon>Varidnaviria</taxon>
        <taxon>Bamfordvirae</taxon>
        <taxon>Nucleocytoviricota</taxon>
        <taxon>Megaviricetes</taxon>
        <taxon>Imitervirales</taxon>
        <taxon>Mimiviridae</taxon>
        <taxon>Klosneuvirinae</taxon>
        <taxon>Catovirus</taxon>
    </lineage>
</organism>
<evidence type="ECO:0000313" key="3">
    <source>
        <dbReference type="EMBL" id="ARF09366.1"/>
    </source>
</evidence>
<dbReference type="InterPro" id="IPR043915">
    <property type="entry name" value="P9_TM"/>
</dbReference>
<evidence type="ECO:0000256" key="1">
    <source>
        <dbReference type="SAM" id="Phobius"/>
    </source>
</evidence>
<dbReference type="Pfam" id="PF19066">
    <property type="entry name" value="P9_TM"/>
    <property type="match status" value="1"/>
</dbReference>
<proteinExistence type="predicted"/>
<evidence type="ECO:0000259" key="2">
    <source>
        <dbReference type="Pfam" id="PF19066"/>
    </source>
</evidence>
<sequence>MEEQIKQNNNVFWLNDPKILYVDGNYLKFIPDNKMSRIEQLNSISRFCIYLIIILLVLFGFTQWLYIPIVILILCIIIYNIYLIDPNAKEKELYRQKMEKFDNFKEEDNRNVIVESGYYDFDGKLILGEEYDAERKSPPKIQYNLDEMEEYEKASCRRPTPDNPFMNTPVTEYNKENVPSACNADDDDIKEQIDNSFYTNLFRDVGDLYGIKNSQRMYYTTAQNPPDQTTFANWLYSEKENCKVNMKDCLKVEDLRKFRGY</sequence>
<name>A0A1V0SCD3_9VIRU</name>
<keyword evidence="1" id="KW-0472">Membrane</keyword>
<feature type="transmembrane region" description="Helical" evidence="1">
    <location>
        <begin position="43"/>
        <end position="59"/>
    </location>
</feature>
<keyword evidence="1" id="KW-0812">Transmembrane</keyword>
<reference evidence="3" key="1">
    <citation type="journal article" date="2017" name="Science">
        <title>Giant viruses with an expanded complement of translation system components.</title>
        <authorList>
            <person name="Schulz F."/>
            <person name="Yutin N."/>
            <person name="Ivanova N.N."/>
            <person name="Ortega D.R."/>
            <person name="Lee T.K."/>
            <person name="Vierheilig J."/>
            <person name="Daims H."/>
            <person name="Horn M."/>
            <person name="Wagner M."/>
            <person name="Jensen G.J."/>
            <person name="Kyrpides N.C."/>
            <person name="Koonin E.V."/>
            <person name="Woyke T."/>
        </authorList>
    </citation>
    <scope>NUCLEOTIDE SEQUENCE</scope>
    <source>
        <strain evidence="3">CTV1</strain>
    </source>
</reference>
<dbReference type="EMBL" id="KY684084">
    <property type="protein sequence ID" value="ARF09366.1"/>
    <property type="molecule type" value="Genomic_DNA"/>
</dbReference>
<protein>
    <recommendedName>
        <fullName evidence="2">Minor capsid protein P9 transmembrane helices domain-containing protein</fullName>
    </recommendedName>
</protein>
<feature type="transmembrane region" description="Helical" evidence="1">
    <location>
        <begin position="65"/>
        <end position="84"/>
    </location>
</feature>
<keyword evidence="1" id="KW-1133">Transmembrane helix</keyword>
<feature type="domain" description="Minor capsid protein P9 transmembrane helices" evidence="2">
    <location>
        <begin position="12"/>
        <end position="80"/>
    </location>
</feature>
<gene>
    <name evidence="3" type="ORF">Catovirus_2_315</name>
</gene>
<accession>A0A1V0SCD3</accession>